<evidence type="ECO:0000256" key="15">
    <source>
        <dbReference type="SAM" id="SignalP"/>
    </source>
</evidence>
<keyword evidence="10 12" id="KW-0472">Membrane</keyword>
<feature type="short sequence motif" description="TonB C-terminal box" evidence="13">
    <location>
        <begin position="738"/>
        <end position="755"/>
    </location>
</feature>
<evidence type="ECO:0000256" key="5">
    <source>
        <dbReference type="ARBA" id="ARBA00022692"/>
    </source>
</evidence>
<dbReference type="GO" id="GO:0009279">
    <property type="term" value="C:cell outer membrane"/>
    <property type="evidence" value="ECO:0007669"/>
    <property type="project" value="UniProtKB-SubCell"/>
</dbReference>
<dbReference type="OrthoDB" id="9760333at2"/>
<dbReference type="PANTHER" id="PTHR32552">
    <property type="entry name" value="FERRICHROME IRON RECEPTOR-RELATED"/>
    <property type="match status" value="1"/>
</dbReference>
<reference evidence="18 19" key="1">
    <citation type="submission" date="2019-01" db="EMBL/GenBank/DDBJ databases">
        <authorList>
            <person name="Chen W.-M."/>
        </authorList>
    </citation>
    <scope>NUCLEOTIDE SEQUENCE [LARGE SCALE GENOMIC DNA]</scope>
    <source>
        <strain evidence="18 19">TLA-22</strain>
    </source>
</reference>
<dbReference type="InterPro" id="IPR039426">
    <property type="entry name" value="TonB-dep_rcpt-like"/>
</dbReference>
<comment type="caution">
    <text evidence="18">The sequence shown here is derived from an EMBL/GenBank/DDBJ whole genome shotgun (WGS) entry which is preliminary data.</text>
</comment>
<comment type="similarity">
    <text evidence="12 14">Belongs to the TonB-dependent receptor family.</text>
</comment>
<feature type="domain" description="TonB-dependent receptor-like beta-barrel" evidence="16">
    <location>
        <begin position="253"/>
        <end position="718"/>
    </location>
</feature>
<dbReference type="Pfam" id="PF00593">
    <property type="entry name" value="TonB_dep_Rec_b-barrel"/>
    <property type="match status" value="1"/>
</dbReference>
<feature type="domain" description="TonB-dependent receptor plug" evidence="17">
    <location>
        <begin position="54"/>
        <end position="163"/>
    </location>
</feature>
<evidence type="ECO:0000256" key="6">
    <source>
        <dbReference type="ARBA" id="ARBA00022729"/>
    </source>
</evidence>
<keyword evidence="4" id="KW-0410">Iron transport</keyword>
<dbReference type="Gene3D" id="2.40.170.20">
    <property type="entry name" value="TonB-dependent receptor, beta-barrel domain"/>
    <property type="match status" value="1"/>
</dbReference>
<dbReference type="RefSeq" id="WP_127690453.1">
    <property type="nucleotide sequence ID" value="NZ_RZUL01000002.1"/>
</dbReference>
<proteinExistence type="inferred from homology"/>
<dbReference type="SUPFAM" id="SSF56935">
    <property type="entry name" value="Porins"/>
    <property type="match status" value="1"/>
</dbReference>
<dbReference type="PANTHER" id="PTHR32552:SF81">
    <property type="entry name" value="TONB-DEPENDENT OUTER MEMBRANE RECEPTOR"/>
    <property type="match status" value="1"/>
</dbReference>
<keyword evidence="7" id="KW-0408">Iron</keyword>
<evidence type="ECO:0000256" key="2">
    <source>
        <dbReference type="ARBA" id="ARBA00022448"/>
    </source>
</evidence>
<evidence type="ECO:0000256" key="12">
    <source>
        <dbReference type="PROSITE-ProRule" id="PRU01360"/>
    </source>
</evidence>
<dbReference type="Proteomes" id="UP000282977">
    <property type="component" value="Unassembled WGS sequence"/>
</dbReference>
<evidence type="ECO:0000259" key="17">
    <source>
        <dbReference type="Pfam" id="PF07715"/>
    </source>
</evidence>
<evidence type="ECO:0000313" key="18">
    <source>
        <dbReference type="EMBL" id="RVT42279.1"/>
    </source>
</evidence>
<dbReference type="PROSITE" id="PS01156">
    <property type="entry name" value="TONB_DEPENDENT_REC_2"/>
    <property type="match status" value="1"/>
</dbReference>
<dbReference type="InterPro" id="IPR000531">
    <property type="entry name" value="Beta-barrel_TonB"/>
</dbReference>
<evidence type="ECO:0000256" key="10">
    <source>
        <dbReference type="ARBA" id="ARBA00023136"/>
    </source>
</evidence>
<dbReference type="InterPro" id="IPR036942">
    <property type="entry name" value="Beta-barrel_TonB_sf"/>
</dbReference>
<organism evidence="18 19">
    <name type="scientific">Sphingobium algorifonticola</name>
    <dbReference type="NCBI Taxonomy" id="2008318"/>
    <lineage>
        <taxon>Bacteria</taxon>
        <taxon>Pseudomonadati</taxon>
        <taxon>Pseudomonadota</taxon>
        <taxon>Alphaproteobacteria</taxon>
        <taxon>Sphingomonadales</taxon>
        <taxon>Sphingomonadaceae</taxon>
        <taxon>Sphingobium</taxon>
    </lineage>
</organism>
<keyword evidence="8" id="KW-0406">Ion transport</keyword>
<comment type="subcellular location">
    <subcellularLocation>
        <location evidence="1 12">Cell outer membrane</location>
        <topology evidence="1 12">Multi-pass membrane protein</topology>
    </subcellularLocation>
</comment>
<protein>
    <submittedName>
        <fullName evidence="18">TonB-dependent receptor</fullName>
    </submittedName>
</protein>
<keyword evidence="5 12" id="KW-0812">Transmembrane</keyword>
<dbReference type="Pfam" id="PF07715">
    <property type="entry name" value="Plug"/>
    <property type="match status" value="1"/>
</dbReference>
<evidence type="ECO:0000256" key="8">
    <source>
        <dbReference type="ARBA" id="ARBA00023065"/>
    </source>
</evidence>
<keyword evidence="3 12" id="KW-1134">Transmembrane beta strand</keyword>
<gene>
    <name evidence="18" type="ORF">ENE74_08740</name>
</gene>
<keyword evidence="18" id="KW-0675">Receptor</keyword>
<feature type="signal peptide" evidence="15">
    <location>
        <begin position="1"/>
        <end position="27"/>
    </location>
</feature>
<dbReference type="AlphaFoldDB" id="A0A437J9U1"/>
<evidence type="ECO:0000256" key="9">
    <source>
        <dbReference type="ARBA" id="ARBA00023077"/>
    </source>
</evidence>
<dbReference type="CDD" id="cd01347">
    <property type="entry name" value="ligand_gated_channel"/>
    <property type="match status" value="1"/>
</dbReference>
<dbReference type="PROSITE" id="PS52016">
    <property type="entry name" value="TONB_DEPENDENT_REC_3"/>
    <property type="match status" value="1"/>
</dbReference>
<dbReference type="GO" id="GO:0006826">
    <property type="term" value="P:iron ion transport"/>
    <property type="evidence" value="ECO:0007669"/>
    <property type="project" value="UniProtKB-KW"/>
</dbReference>
<dbReference type="InterPro" id="IPR010917">
    <property type="entry name" value="TonB_rcpt_CS"/>
</dbReference>
<name>A0A437J9U1_9SPHN</name>
<evidence type="ECO:0000256" key="14">
    <source>
        <dbReference type="RuleBase" id="RU003357"/>
    </source>
</evidence>
<keyword evidence="9 14" id="KW-0798">TonB box</keyword>
<evidence type="ECO:0000313" key="19">
    <source>
        <dbReference type="Proteomes" id="UP000282977"/>
    </source>
</evidence>
<accession>A0A437J9U1</accession>
<feature type="chain" id="PRO_5018973410" evidence="15">
    <location>
        <begin position="28"/>
        <end position="755"/>
    </location>
</feature>
<keyword evidence="11 12" id="KW-0998">Cell outer membrane</keyword>
<keyword evidence="2 12" id="KW-0813">Transport</keyword>
<keyword evidence="6 15" id="KW-0732">Signal</keyword>
<dbReference type="EMBL" id="RZUL01000002">
    <property type="protein sequence ID" value="RVT42279.1"/>
    <property type="molecule type" value="Genomic_DNA"/>
</dbReference>
<evidence type="ECO:0000256" key="1">
    <source>
        <dbReference type="ARBA" id="ARBA00004571"/>
    </source>
</evidence>
<evidence type="ECO:0000256" key="4">
    <source>
        <dbReference type="ARBA" id="ARBA00022496"/>
    </source>
</evidence>
<keyword evidence="19" id="KW-1185">Reference proteome</keyword>
<sequence length="755" mass="81358">MGKTMVRAAKTGIVAGMLAGVCLPALAQESLADTPQPGGIEDIVVTAERRATNLQDTPIAITALSAEALASQGVAVINDLAATVPNLTSTTGAQGSADANFFIRGVGQFDFIITNDPGVGVYVDGVYLGRTVGAMLDSGDIGRVEVLRGPQGTLFGRNTLGGAISITSKTPEAGAFGADVRATYGSRDRIEVDGSVNVPLGGENALRAYGFYREQDGFARNALTGDRFGATDRHGGKLQLRLAPSETVTVDLSADYSLDKSNPAPSVLRAITAAPFFPATAANDIQNRNDFYTVYASNSPRARNEVYGFSGTITAELGSATLKSITAYRNLDGFSTSDPDGTRFRLYDQAVTTQQEQFSQEIQVSGDALNDRLNYLVGGYFFRERAEQSLGLCFAPITDTPTAPFNNCNTWTQQNNQLTKSYAVFGQARYKLVDTVSVTVGGRYTWDDKTIVSNQFFDFRPAGVGFGAIAGFGLPATLLGQRVAIPIVTDLPAAQKFEKFTPKLGVEFTPNSDLLIFASYSKGFRSGGFNGRLIAPQATVPSYAPDTNDAYELGFKTDLLDRALRVNGTLFYSKYKDIQQTISDPAVQFRVANAGNAELYGFELEVTAVPTEGLRFDIALGYTHSEFQDVPALVGPINGNQLPFSPEWTVGLGAEYQADLGSLGTLTPRVDFRYQARTYFTAFNLPLEQQAGYGILNGRLTWKDADRRFSASVYGLNLTDKEYYTFGQDALTSQGVAYTYLGRPREFGITLGYSF</sequence>
<dbReference type="InterPro" id="IPR012910">
    <property type="entry name" value="Plug_dom"/>
</dbReference>
<evidence type="ECO:0000256" key="3">
    <source>
        <dbReference type="ARBA" id="ARBA00022452"/>
    </source>
</evidence>
<evidence type="ECO:0000256" key="7">
    <source>
        <dbReference type="ARBA" id="ARBA00023004"/>
    </source>
</evidence>
<evidence type="ECO:0000256" key="13">
    <source>
        <dbReference type="PROSITE-ProRule" id="PRU10144"/>
    </source>
</evidence>
<evidence type="ECO:0000256" key="11">
    <source>
        <dbReference type="ARBA" id="ARBA00023237"/>
    </source>
</evidence>
<evidence type="ECO:0000259" key="16">
    <source>
        <dbReference type="Pfam" id="PF00593"/>
    </source>
</evidence>